<dbReference type="InterPro" id="IPR050134">
    <property type="entry name" value="NAD-dep_sirtuin_deacylases"/>
</dbReference>
<protein>
    <submittedName>
        <fullName evidence="8">NAD-dependent protein deacetylase sirtuin-2 (Regulatory protein SIR2 homolog 2) (SIR2-like protein 2)</fullName>
    </submittedName>
</protein>
<organism evidence="8 9">
    <name type="scientific">Durusdinium trenchii</name>
    <dbReference type="NCBI Taxonomy" id="1381693"/>
    <lineage>
        <taxon>Eukaryota</taxon>
        <taxon>Sar</taxon>
        <taxon>Alveolata</taxon>
        <taxon>Dinophyceae</taxon>
        <taxon>Suessiales</taxon>
        <taxon>Symbiodiniaceae</taxon>
        <taxon>Durusdinium</taxon>
    </lineage>
</organism>
<evidence type="ECO:0000313" key="9">
    <source>
        <dbReference type="Proteomes" id="UP001642464"/>
    </source>
</evidence>
<dbReference type="PANTHER" id="PTHR11085:SF6">
    <property type="entry name" value="NAD-DEPENDENT PROTEIN DEACETYLASE SIRTUIN-2"/>
    <property type="match status" value="1"/>
</dbReference>
<keyword evidence="5" id="KW-0520">NAD</keyword>
<proteinExistence type="predicted"/>
<dbReference type="PANTHER" id="PTHR11085">
    <property type="entry name" value="NAD-DEPENDENT PROTEIN DEACYLASE SIRTUIN-5, MITOCHONDRIAL-RELATED"/>
    <property type="match status" value="1"/>
</dbReference>
<dbReference type="Pfam" id="PF02146">
    <property type="entry name" value="SIR2"/>
    <property type="match status" value="1"/>
</dbReference>
<evidence type="ECO:0000256" key="3">
    <source>
        <dbReference type="ARBA" id="ARBA00022723"/>
    </source>
</evidence>
<evidence type="ECO:0000256" key="2">
    <source>
        <dbReference type="ARBA" id="ARBA00022679"/>
    </source>
</evidence>
<gene>
    <name evidence="8" type="ORF">SCF082_LOCUS48641</name>
</gene>
<evidence type="ECO:0000256" key="4">
    <source>
        <dbReference type="ARBA" id="ARBA00022833"/>
    </source>
</evidence>
<accession>A0ABP0RU78</accession>
<keyword evidence="3" id="KW-0479">Metal-binding</keyword>
<reference evidence="8 9" key="1">
    <citation type="submission" date="2024-02" db="EMBL/GenBank/DDBJ databases">
        <authorList>
            <person name="Chen Y."/>
            <person name="Shah S."/>
            <person name="Dougan E. K."/>
            <person name="Thang M."/>
            <person name="Chan C."/>
        </authorList>
    </citation>
    <scope>NUCLEOTIDE SEQUENCE [LARGE SCALE GENOMIC DNA]</scope>
</reference>
<keyword evidence="2" id="KW-0808">Transferase</keyword>
<comment type="cofactor">
    <cofactor evidence="1">
        <name>Zn(2+)</name>
        <dbReference type="ChEBI" id="CHEBI:29105"/>
    </cofactor>
</comment>
<keyword evidence="4" id="KW-0862">Zinc</keyword>
<dbReference type="Proteomes" id="UP001642464">
    <property type="component" value="Unassembled WGS sequence"/>
</dbReference>
<dbReference type="Gene3D" id="3.30.1600.10">
    <property type="entry name" value="SIR2/SIRT2 'Small Domain"/>
    <property type="match status" value="1"/>
</dbReference>
<evidence type="ECO:0000256" key="6">
    <source>
        <dbReference type="PROSITE-ProRule" id="PRU00236"/>
    </source>
</evidence>
<dbReference type="InterPro" id="IPR026590">
    <property type="entry name" value="Ssirtuin_cat_dom"/>
</dbReference>
<dbReference type="PROSITE" id="PS50305">
    <property type="entry name" value="SIRTUIN"/>
    <property type="match status" value="1"/>
</dbReference>
<dbReference type="InterPro" id="IPR029035">
    <property type="entry name" value="DHS-like_NAD/FAD-binding_dom"/>
</dbReference>
<dbReference type="InterPro" id="IPR026591">
    <property type="entry name" value="Sirtuin_cat_small_dom_sf"/>
</dbReference>
<dbReference type="InterPro" id="IPR003000">
    <property type="entry name" value="Sirtuin"/>
</dbReference>
<feature type="domain" description="Deacetylase sirtuin-type" evidence="7">
    <location>
        <begin position="1"/>
        <end position="130"/>
    </location>
</feature>
<dbReference type="SUPFAM" id="SSF52467">
    <property type="entry name" value="DHS-like NAD/FAD-binding domain"/>
    <property type="match status" value="1"/>
</dbReference>
<evidence type="ECO:0000313" key="8">
    <source>
        <dbReference type="EMBL" id="CAK9104204.1"/>
    </source>
</evidence>
<comment type="caution">
    <text evidence="6">Lacks conserved residue(s) required for the propagation of feature annotation.</text>
</comment>
<name>A0ABP0RU78_9DINO</name>
<evidence type="ECO:0000256" key="5">
    <source>
        <dbReference type="ARBA" id="ARBA00023027"/>
    </source>
</evidence>
<keyword evidence="9" id="KW-1185">Reference proteome</keyword>
<dbReference type="EMBL" id="CAXAMM010042329">
    <property type="protein sequence ID" value="CAK9104204.1"/>
    <property type="molecule type" value="Genomic_DNA"/>
</dbReference>
<comment type="caution">
    <text evidence="8">The sequence shown here is derived from an EMBL/GenBank/DDBJ whole genome shotgun (WGS) entry which is preliminary data.</text>
</comment>
<evidence type="ECO:0000259" key="7">
    <source>
        <dbReference type="PROSITE" id="PS50305"/>
    </source>
</evidence>
<dbReference type="Gene3D" id="3.40.50.1220">
    <property type="entry name" value="TPP-binding domain"/>
    <property type="match status" value="1"/>
</dbReference>
<sequence length="146" mass="16503">MVLQDYFDWKGEGVPRCHCGGLLRPDIVLFGEPLPTSFQTSSTPDFQEADLLIIMGTSLQVHPFASLPKLVKSNCAILVVNRELPRSLSLHRQVRSLQSRLTGKKLRKEVFLQGDCDTSIRWLASELGWSKQLEEIRQPGREIIST</sequence>
<evidence type="ECO:0000256" key="1">
    <source>
        <dbReference type="ARBA" id="ARBA00001947"/>
    </source>
</evidence>